<dbReference type="Gene3D" id="3.30.70.330">
    <property type="match status" value="2"/>
</dbReference>
<dbReference type="InterPro" id="IPR012677">
    <property type="entry name" value="Nucleotide-bd_a/b_plait_sf"/>
</dbReference>
<dbReference type="Gramene" id="PSR96170">
    <property type="protein sequence ID" value="PSR96170"/>
    <property type="gene ID" value="CEY00_Acc22305"/>
</dbReference>
<dbReference type="GO" id="GO:1990904">
    <property type="term" value="C:ribonucleoprotein complex"/>
    <property type="evidence" value="ECO:0007669"/>
    <property type="project" value="UniProtKB-KW"/>
</dbReference>
<organism evidence="6 7">
    <name type="scientific">Actinidia chinensis var. chinensis</name>
    <name type="common">Chinese soft-hair kiwi</name>
    <dbReference type="NCBI Taxonomy" id="1590841"/>
    <lineage>
        <taxon>Eukaryota</taxon>
        <taxon>Viridiplantae</taxon>
        <taxon>Streptophyta</taxon>
        <taxon>Embryophyta</taxon>
        <taxon>Tracheophyta</taxon>
        <taxon>Spermatophyta</taxon>
        <taxon>Magnoliopsida</taxon>
        <taxon>eudicotyledons</taxon>
        <taxon>Gunneridae</taxon>
        <taxon>Pentapetalae</taxon>
        <taxon>asterids</taxon>
        <taxon>Ericales</taxon>
        <taxon>Actinidiaceae</taxon>
        <taxon>Actinidia</taxon>
    </lineage>
</organism>
<protein>
    <submittedName>
        <fullName evidence="6">Heterogeneous nuclear ribonucleoprotein like</fullName>
    </submittedName>
</protein>
<dbReference type="EMBL" id="NKQK01000023">
    <property type="protein sequence ID" value="PSR96170.1"/>
    <property type="molecule type" value="Genomic_DNA"/>
</dbReference>
<feature type="compositionally biased region" description="Polar residues" evidence="4">
    <location>
        <begin position="44"/>
        <end position="55"/>
    </location>
</feature>
<dbReference type="STRING" id="1590841.A0A2R6PTW7"/>
<dbReference type="OMA" id="NQGYNYW"/>
<reference evidence="7" key="2">
    <citation type="journal article" date="2018" name="BMC Genomics">
        <title>A manually annotated Actinidia chinensis var. chinensis (kiwifruit) genome highlights the challenges associated with draft genomes and gene prediction in plants.</title>
        <authorList>
            <person name="Pilkington S.M."/>
            <person name="Crowhurst R."/>
            <person name="Hilario E."/>
            <person name="Nardozza S."/>
            <person name="Fraser L."/>
            <person name="Peng Y."/>
            <person name="Gunaseelan K."/>
            <person name="Simpson R."/>
            <person name="Tahir J."/>
            <person name="Deroles S.C."/>
            <person name="Templeton K."/>
            <person name="Luo Z."/>
            <person name="Davy M."/>
            <person name="Cheng C."/>
            <person name="McNeilage M."/>
            <person name="Scaglione D."/>
            <person name="Liu Y."/>
            <person name="Zhang Q."/>
            <person name="Datson P."/>
            <person name="De Silva N."/>
            <person name="Gardiner S.E."/>
            <person name="Bassett H."/>
            <person name="Chagne D."/>
            <person name="McCallum J."/>
            <person name="Dzierzon H."/>
            <person name="Deng C."/>
            <person name="Wang Y.Y."/>
            <person name="Barron L."/>
            <person name="Manako K."/>
            <person name="Bowen J."/>
            <person name="Foster T.M."/>
            <person name="Erridge Z.A."/>
            <person name="Tiffin H."/>
            <person name="Waite C.N."/>
            <person name="Davies K.M."/>
            <person name="Grierson E.P."/>
            <person name="Laing W.A."/>
            <person name="Kirk R."/>
            <person name="Chen X."/>
            <person name="Wood M."/>
            <person name="Montefiori M."/>
            <person name="Brummell D.A."/>
            <person name="Schwinn K.E."/>
            <person name="Catanach A."/>
            <person name="Fullerton C."/>
            <person name="Li D."/>
            <person name="Meiyalaghan S."/>
            <person name="Nieuwenhuizen N."/>
            <person name="Read N."/>
            <person name="Prakash R."/>
            <person name="Hunter D."/>
            <person name="Zhang H."/>
            <person name="McKenzie M."/>
            <person name="Knabel M."/>
            <person name="Harris A."/>
            <person name="Allan A.C."/>
            <person name="Gleave A."/>
            <person name="Chen A."/>
            <person name="Janssen B.J."/>
            <person name="Plunkett B."/>
            <person name="Ampomah-Dwamena C."/>
            <person name="Voogd C."/>
            <person name="Leif D."/>
            <person name="Lafferty D."/>
            <person name="Souleyre E.J.F."/>
            <person name="Varkonyi-Gasic E."/>
            <person name="Gambi F."/>
            <person name="Hanley J."/>
            <person name="Yao J.L."/>
            <person name="Cheung J."/>
            <person name="David K.M."/>
            <person name="Warren B."/>
            <person name="Marsh K."/>
            <person name="Snowden K.C."/>
            <person name="Lin-Wang K."/>
            <person name="Brian L."/>
            <person name="Martinez-Sanchez M."/>
            <person name="Wang M."/>
            <person name="Ileperuma N."/>
            <person name="Macnee N."/>
            <person name="Campin R."/>
            <person name="McAtee P."/>
            <person name="Drummond R.S.M."/>
            <person name="Espley R.V."/>
            <person name="Ireland H.S."/>
            <person name="Wu R."/>
            <person name="Atkinson R.G."/>
            <person name="Karunairetnam S."/>
            <person name="Bulley S."/>
            <person name="Chunkath S."/>
            <person name="Hanley Z."/>
            <person name="Storey R."/>
            <person name="Thrimawithana A.H."/>
            <person name="Thomson S."/>
            <person name="David C."/>
            <person name="Testolin R."/>
            <person name="Huang H."/>
            <person name="Hellens R.P."/>
            <person name="Schaffer R.J."/>
        </authorList>
    </citation>
    <scope>NUCLEOTIDE SEQUENCE [LARGE SCALE GENOMIC DNA]</scope>
    <source>
        <strain evidence="7">cv. Red5</strain>
    </source>
</reference>
<reference evidence="6 7" key="1">
    <citation type="submission" date="2017-07" db="EMBL/GenBank/DDBJ databases">
        <title>An improved, manually edited Actinidia chinensis var. chinensis (kiwifruit) genome highlights the challenges associated with draft genomes and gene prediction in plants.</title>
        <authorList>
            <person name="Pilkington S."/>
            <person name="Crowhurst R."/>
            <person name="Hilario E."/>
            <person name="Nardozza S."/>
            <person name="Fraser L."/>
            <person name="Peng Y."/>
            <person name="Gunaseelan K."/>
            <person name="Simpson R."/>
            <person name="Tahir J."/>
            <person name="Deroles S."/>
            <person name="Templeton K."/>
            <person name="Luo Z."/>
            <person name="Davy M."/>
            <person name="Cheng C."/>
            <person name="Mcneilage M."/>
            <person name="Scaglione D."/>
            <person name="Liu Y."/>
            <person name="Zhang Q."/>
            <person name="Datson P."/>
            <person name="De Silva N."/>
            <person name="Gardiner S."/>
            <person name="Bassett H."/>
            <person name="Chagne D."/>
            <person name="Mccallum J."/>
            <person name="Dzierzon H."/>
            <person name="Deng C."/>
            <person name="Wang Y.-Y."/>
            <person name="Barron N."/>
            <person name="Manako K."/>
            <person name="Bowen J."/>
            <person name="Foster T."/>
            <person name="Erridge Z."/>
            <person name="Tiffin H."/>
            <person name="Waite C."/>
            <person name="Davies K."/>
            <person name="Grierson E."/>
            <person name="Laing W."/>
            <person name="Kirk R."/>
            <person name="Chen X."/>
            <person name="Wood M."/>
            <person name="Montefiori M."/>
            <person name="Brummell D."/>
            <person name="Schwinn K."/>
            <person name="Catanach A."/>
            <person name="Fullerton C."/>
            <person name="Li D."/>
            <person name="Meiyalaghan S."/>
            <person name="Nieuwenhuizen N."/>
            <person name="Read N."/>
            <person name="Prakash R."/>
            <person name="Hunter D."/>
            <person name="Zhang H."/>
            <person name="Mckenzie M."/>
            <person name="Knabel M."/>
            <person name="Harris A."/>
            <person name="Allan A."/>
            <person name="Chen A."/>
            <person name="Janssen B."/>
            <person name="Plunkett B."/>
            <person name="Dwamena C."/>
            <person name="Voogd C."/>
            <person name="Leif D."/>
            <person name="Lafferty D."/>
            <person name="Souleyre E."/>
            <person name="Varkonyi-Gasic E."/>
            <person name="Gambi F."/>
            <person name="Hanley J."/>
            <person name="Yao J.-L."/>
            <person name="Cheung J."/>
            <person name="David K."/>
            <person name="Warren B."/>
            <person name="Marsh K."/>
            <person name="Snowden K."/>
            <person name="Lin-Wang K."/>
            <person name="Brian L."/>
            <person name="Martinez-Sanchez M."/>
            <person name="Wang M."/>
            <person name="Ileperuma N."/>
            <person name="Macnee N."/>
            <person name="Campin R."/>
            <person name="Mcatee P."/>
            <person name="Drummond R."/>
            <person name="Espley R."/>
            <person name="Ireland H."/>
            <person name="Wu R."/>
            <person name="Atkinson R."/>
            <person name="Karunairetnam S."/>
            <person name="Bulley S."/>
            <person name="Chunkath S."/>
            <person name="Hanley Z."/>
            <person name="Storey R."/>
            <person name="Thrimawithana A."/>
            <person name="Thomson S."/>
            <person name="David C."/>
            <person name="Testolin R."/>
        </authorList>
    </citation>
    <scope>NUCLEOTIDE SEQUENCE [LARGE SCALE GENOMIC DNA]</scope>
    <source>
        <strain evidence="7">cv. Red5</strain>
        <tissue evidence="6">Young leaf</tissue>
    </source>
</reference>
<evidence type="ECO:0000313" key="6">
    <source>
        <dbReference type="EMBL" id="PSR96170.1"/>
    </source>
</evidence>
<keyword evidence="6" id="KW-0687">Ribonucleoprotein</keyword>
<evidence type="ECO:0000259" key="5">
    <source>
        <dbReference type="PROSITE" id="PS50102"/>
    </source>
</evidence>
<dbReference type="OrthoDB" id="1875751at2759"/>
<dbReference type="PANTHER" id="PTHR48033:SF10">
    <property type="entry name" value="RNA-BINDING PROTEIN SQUID"/>
    <property type="match status" value="1"/>
</dbReference>
<dbReference type="InterPro" id="IPR000504">
    <property type="entry name" value="RRM_dom"/>
</dbReference>
<keyword evidence="3" id="KW-0694">RNA-binding</keyword>
<name>A0A2R6PTW7_ACTCC</name>
<evidence type="ECO:0000256" key="2">
    <source>
        <dbReference type="ARBA" id="ARBA00023242"/>
    </source>
</evidence>
<feature type="region of interest" description="Disordered" evidence="4">
    <location>
        <begin position="1"/>
        <end position="66"/>
    </location>
</feature>
<evidence type="ECO:0000256" key="4">
    <source>
        <dbReference type="SAM" id="MobiDB-lite"/>
    </source>
</evidence>
<dbReference type="InterPro" id="IPR035979">
    <property type="entry name" value="RBD_domain_sf"/>
</dbReference>
<dbReference type="PANTHER" id="PTHR48033">
    <property type="entry name" value="RNA-BINDING (RRM/RBD/RNP MOTIFS) FAMILY PROTEIN"/>
    <property type="match status" value="1"/>
</dbReference>
<dbReference type="Pfam" id="PF00076">
    <property type="entry name" value="RRM_1"/>
    <property type="match status" value="2"/>
</dbReference>
<feature type="compositionally biased region" description="Acidic residues" evidence="4">
    <location>
        <begin position="13"/>
        <end position="27"/>
    </location>
</feature>
<dbReference type="InParanoid" id="A0A2R6PTW7"/>
<comment type="subcellular location">
    <subcellularLocation>
        <location evidence="1">Nucleus</location>
    </subcellularLocation>
</comment>
<accession>A0A2R6PTW7</accession>
<dbReference type="FunCoup" id="A0A2R6PTW7">
    <property type="interactions" value="3025"/>
</dbReference>
<feature type="domain" description="RRM" evidence="5">
    <location>
        <begin position="157"/>
        <end position="235"/>
    </location>
</feature>
<gene>
    <name evidence="6" type="ORF">CEY00_Acc22305</name>
</gene>
<proteinExistence type="predicted"/>
<evidence type="ECO:0000256" key="3">
    <source>
        <dbReference type="PROSITE-ProRule" id="PRU00176"/>
    </source>
</evidence>
<dbReference type="PROSITE" id="PS50102">
    <property type="entry name" value="RRM"/>
    <property type="match status" value="2"/>
</dbReference>
<feature type="domain" description="RRM" evidence="5">
    <location>
        <begin position="68"/>
        <end position="144"/>
    </location>
</feature>
<comment type="caution">
    <text evidence="6">The sequence shown here is derived from an EMBL/GenBank/DDBJ whole genome shotgun (WGS) entry which is preliminary data.</text>
</comment>
<dbReference type="CDD" id="cd12325">
    <property type="entry name" value="RRM1_hnRNPA_hnRNPD_like"/>
    <property type="match status" value="1"/>
</dbReference>
<dbReference type="SUPFAM" id="SSF54928">
    <property type="entry name" value="RNA-binding domain, RBD"/>
    <property type="match status" value="2"/>
</dbReference>
<evidence type="ECO:0000256" key="1">
    <source>
        <dbReference type="ARBA" id="ARBA00004123"/>
    </source>
</evidence>
<evidence type="ECO:0000313" key="7">
    <source>
        <dbReference type="Proteomes" id="UP000241394"/>
    </source>
</evidence>
<dbReference type="GO" id="GO:0010468">
    <property type="term" value="P:regulation of gene expression"/>
    <property type="evidence" value="ECO:0007669"/>
    <property type="project" value="TreeGrafter"/>
</dbReference>
<dbReference type="FunFam" id="3.30.70.330:FF:000051">
    <property type="entry name" value="Heterogeneous nuclear ribonucleoprotein 1"/>
    <property type="match status" value="1"/>
</dbReference>
<keyword evidence="2" id="KW-0539">Nucleus</keyword>
<keyword evidence="7" id="KW-1185">Reference proteome</keyword>
<dbReference type="SMART" id="SM00360">
    <property type="entry name" value="RRM"/>
    <property type="match status" value="2"/>
</dbReference>
<dbReference type="GO" id="GO:0005654">
    <property type="term" value="C:nucleoplasm"/>
    <property type="evidence" value="ECO:0007669"/>
    <property type="project" value="TreeGrafter"/>
</dbReference>
<dbReference type="GO" id="GO:0003723">
    <property type="term" value="F:RNA binding"/>
    <property type="evidence" value="ECO:0007669"/>
    <property type="project" value="UniProtKB-UniRule"/>
</dbReference>
<dbReference type="AlphaFoldDB" id="A0A2R6PTW7"/>
<dbReference type="Proteomes" id="UP000241394">
    <property type="component" value="Chromosome LG23"/>
</dbReference>
<sequence length="402" mass="42434">MDGGFAENYEVFNGEEEEGYEEYEEEYSKEQTQQQFSSERRIESFSNVDGSSGNDMGNEYHRRDSSSGKLFVGGVSWETTEATFTNYFCKYGEITDSVIMMDKLTGRSRGFGFVTFADPAVADKVLEEEHVIDGRAVEVKRTVPREKMQEQGVQKTRKIFVGGIPTSLTEDELKEYFSSYGSVAEYQIMIDRDTGRSRGFGFVTFENEDAVERIFSDGRTHELGGKQVEIKKAVPKRAGGDFTYDARTRHGGNASRSYGDFGRGSADYGGGGGYSGKMGRGCDNYDGGYGGYGSYGGNYSGGASGSYGGYGYGFGFWGPMYGGSGYGGGGYGGGKAYGGGAGAGYGGGGRGYGGGGGYGGGRGYGGGGGKGYSVGDGSSGFGGSKGYGNGGAASGRFHPYQK</sequence>
<dbReference type="GO" id="GO:0000785">
    <property type="term" value="C:chromatin"/>
    <property type="evidence" value="ECO:0007669"/>
    <property type="project" value="TreeGrafter"/>
</dbReference>